<dbReference type="InterPro" id="IPR008538">
    <property type="entry name" value="Uma2"/>
</dbReference>
<feature type="domain" description="Putative restriction endonuclease" evidence="1">
    <location>
        <begin position="31"/>
        <end position="192"/>
    </location>
</feature>
<dbReference type="STRING" id="1003.SAMN04488541_101735"/>
<sequence length="216" mass="25050">MPAILESENIFTQIPPLDEIQEGEVFYMSEEEYLELVEKHEGRFQYENGKVILMPYAQKNHNIVEANIIGELYIALQASPLIVSTNETLIYVPAFDLYANPDVVVFQEPTEYRERKKGIQALLNPVCIIEILSPSTARYDRSKKLQMYQSIPSLQQYVMISQEEVQVETLTKNKEREWVYRFAFEADQSISILDHPIPLSKMYAKVQFEKANTTTT</sequence>
<keyword evidence="3" id="KW-1185">Reference proteome</keyword>
<dbReference type="InterPro" id="IPR011335">
    <property type="entry name" value="Restrct_endonuc-II-like"/>
</dbReference>
<organism evidence="2 3">
    <name type="scientific">Thermoflexibacter ruber</name>
    <dbReference type="NCBI Taxonomy" id="1003"/>
    <lineage>
        <taxon>Bacteria</taxon>
        <taxon>Pseudomonadati</taxon>
        <taxon>Bacteroidota</taxon>
        <taxon>Cytophagia</taxon>
        <taxon>Cytophagales</taxon>
        <taxon>Thermoflexibacteraceae</taxon>
        <taxon>Thermoflexibacter</taxon>
    </lineage>
</organism>
<keyword evidence="2" id="KW-0540">Nuclease</keyword>
<dbReference type="PANTHER" id="PTHR36558">
    <property type="entry name" value="GLR1098 PROTEIN"/>
    <property type="match status" value="1"/>
</dbReference>
<dbReference type="SUPFAM" id="SSF52980">
    <property type="entry name" value="Restriction endonuclease-like"/>
    <property type="match status" value="1"/>
</dbReference>
<dbReference type="RefSeq" id="WP_143090887.1">
    <property type="nucleotide sequence ID" value="NZ_FONY01000017.1"/>
</dbReference>
<dbReference type="InterPro" id="IPR012296">
    <property type="entry name" value="Nuclease_put_TT1808"/>
</dbReference>
<gene>
    <name evidence="2" type="ORF">SAMN04488541_101735</name>
</gene>
<evidence type="ECO:0000313" key="3">
    <source>
        <dbReference type="Proteomes" id="UP000199513"/>
    </source>
</evidence>
<dbReference type="Gene3D" id="3.90.1570.10">
    <property type="entry name" value="tt1808, chain A"/>
    <property type="match status" value="1"/>
</dbReference>
<protein>
    <submittedName>
        <fullName evidence="2">Endonuclease, Uma2 family (Restriction endonuclease fold)</fullName>
    </submittedName>
</protein>
<keyword evidence="2" id="KW-0378">Hydrolase</keyword>
<dbReference type="PANTHER" id="PTHR36558:SF1">
    <property type="entry name" value="RESTRICTION ENDONUCLEASE DOMAIN-CONTAINING PROTEIN-RELATED"/>
    <property type="match status" value="1"/>
</dbReference>
<name>A0A1I2G9G4_9BACT</name>
<dbReference type="CDD" id="cd06260">
    <property type="entry name" value="DUF820-like"/>
    <property type="match status" value="1"/>
</dbReference>
<accession>A0A1I2G9G4</accession>
<evidence type="ECO:0000259" key="1">
    <source>
        <dbReference type="Pfam" id="PF05685"/>
    </source>
</evidence>
<dbReference type="EMBL" id="FONY01000017">
    <property type="protein sequence ID" value="SFF13813.1"/>
    <property type="molecule type" value="Genomic_DNA"/>
</dbReference>
<reference evidence="2 3" key="1">
    <citation type="submission" date="2016-10" db="EMBL/GenBank/DDBJ databases">
        <authorList>
            <person name="de Groot N.N."/>
        </authorList>
    </citation>
    <scope>NUCLEOTIDE SEQUENCE [LARGE SCALE GENOMIC DNA]</scope>
    <source>
        <strain>GEY</strain>
        <strain evidence="3">DSM 9560</strain>
    </source>
</reference>
<dbReference type="GO" id="GO:0004519">
    <property type="term" value="F:endonuclease activity"/>
    <property type="evidence" value="ECO:0007669"/>
    <property type="project" value="UniProtKB-KW"/>
</dbReference>
<dbReference type="AlphaFoldDB" id="A0A1I2G9G4"/>
<proteinExistence type="predicted"/>
<dbReference type="Pfam" id="PF05685">
    <property type="entry name" value="Uma2"/>
    <property type="match status" value="1"/>
</dbReference>
<dbReference type="OrthoDB" id="668969at2"/>
<dbReference type="Proteomes" id="UP000199513">
    <property type="component" value="Unassembled WGS sequence"/>
</dbReference>
<keyword evidence="2" id="KW-0255">Endonuclease</keyword>
<evidence type="ECO:0000313" key="2">
    <source>
        <dbReference type="EMBL" id="SFF13813.1"/>
    </source>
</evidence>